<name>A0ABR3IKI6_LOXSC</name>
<keyword evidence="1" id="KW-0732">Signal</keyword>
<organism evidence="2 3">
    <name type="scientific">Loxostege sticticalis</name>
    <name type="common">Beet webworm moth</name>
    <dbReference type="NCBI Taxonomy" id="481309"/>
    <lineage>
        <taxon>Eukaryota</taxon>
        <taxon>Metazoa</taxon>
        <taxon>Ecdysozoa</taxon>
        <taxon>Arthropoda</taxon>
        <taxon>Hexapoda</taxon>
        <taxon>Insecta</taxon>
        <taxon>Pterygota</taxon>
        <taxon>Neoptera</taxon>
        <taxon>Endopterygota</taxon>
        <taxon>Lepidoptera</taxon>
        <taxon>Glossata</taxon>
        <taxon>Ditrysia</taxon>
        <taxon>Pyraloidea</taxon>
        <taxon>Crambidae</taxon>
        <taxon>Pyraustinae</taxon>
        <taxon>Loxostege</taxon>
    </lineage>
</organism>
<dbReference type="EMBL" id="JBEUOH010000002">
    <property type="protein sequence ID" value="KAL0901593.1"/>
    <property type="molecule type" value="Genomic_DNA"/>
</dbReference>
<accession>A0ABR3IKI6</accession>
<evidence type="ECO:0000313" key="2">
    <source>
        <dbReference type="EMBL" id="KAL0901593.1"/>
    </source>
</evidence>
<keyword evidence="3" id="KW-1185">Reference proteome</keyword>
<evidence type="ECO:0000313" key="3">
    <source>
        <dbReference type="Proteomes" id="UP001549920"/>
    </source>
</evidence>
<feature type="chain" id="PRO_5046460386" evidence="1">
    <location>
        <begin position="21"/>
        <end position="787"/>
    </location>
</feature>
<feature type="signal peptide" evidence="1">
    <location>
        <begin position="1"/>
        <end position="20"/>
    </location>
</feature>
<dbReference type="Proteomes" id="UP001549920">
    <property type="component" value="Unassembled WGS sequence"/>
</dbReference>
<gene>
    <name evidence="2" type="ORF">ABMA27_006814</name>
</gene>
<protein>
    <submittedName>
        <fullName evidence="2">Uncharacterized protein</fullName>
    </submittedName>
</protein>
<proteinExistence type="predicted"/>
<comment type="caution">
    <text evidence="2">The sequence shown here is derived from an EMBL/GenBank/DDBJ whole genome shotgun (WGS) entry which is preliminary data.</text>
</comment>
<sequence length="787" mass="88392">MIGPVFKFLIYLVLFSLGECAILPRIPVHLQECYRGGGPPLMAPKRLDVYISLLRKLELNSRLDIKLFSTSLLRSVRLDGIEESINAVETEFVLPFRAGGFQFHRYQILMDLFLPTQNLLEVDEILPMGEKCLLHRMMSLTVRQWERGDENIACPLSASQRQNMATQSPGRIHSRCPIEEGVIQTDWGPIAPGILVAAVAASLEPQRVTLSEILDTDIFKEGISEPLMTSAKQEWYEDIEAFNAQEQPATPDISNIWVATLAGDLAEVVVNQGPRVGPASHAIVVGSSNRWNDTLLPRDFYLLPKNASNVDWHFTDAEILAGVDGLILANFIPRWNEQRRTLRLSQILDMYYSHEGVSFDSNVRACNRQALFNQFFTSSSLLSEASRFARVLALRQITMYVPSEEMDRITRAAVEAFVSYVPNVLSQNHLNCHASTSVPVIDMVVATDGAWRQYDVEQFMSWLGGALEINMQRSSLALLHGNTGEWIVPPSNNLTAVFDYISNYTDPWPNRLNLPTVISRSIRLSRDKTLEEAESLASAGPSTMILIVSPSDRPSGVELQRATELMHSLRRSFFDVYFAYAARDLTDFQNINNEYLDYSELFLQTSATTVTSVIEAVDTLVVKSEIPTRIFGPHCPFNGSSFDQVEYEDFVLPNRKVTYRIHPFYLRQQPLINIHVRNDGQGELLVCSWRGADASRSCQTVPERESQVFNLTDPCPSADFCLPAFYSVAASTTGNICAHDDCRLPHQVGFYIRQSGLRCLPLRGAGNTARGMEYFMGVLLVLALMLH</sequence>
<evidence type="ECO:0000256" key="1">
    <source>
        <dbReference type="SAM" id="SignalP"/>
    </source>
</evidence>
<reference evidence="2 3" key="1">
    <citation type="submission" date="2024-06" db="EMBL/GenBank/DDBJ databases">
        <title>A chromosome-level genome assembly of beet webworm, Loxostege sticticalis.</title>
        <authorList>
            <person name="Zhang Y."/>
        </authorList>
    </citation>
    <scope>NUCLEOTIDE SEQUENCE [LARGE SCALE GENOMIC DNA]</scope>
    <source>
        <strain evidence="2">AQ026</strain>
        <tissue evidence="2">Whole body</tissue>
    </source>
</reference>